<accession>A0A2P6TMG9</accession>
<dbReference type="InterPro" id="IPR005888">
    <property type="entry name" value="dTDP_Gluc_deHydtase"/>
</dbReference>
<evidence type="ECO:0000256" key="2">
    <source>
        <dbReference type="ARBA" id="ARBA00023027"/>
    </source>
</evidence>
<keyword evidence="7" id="KW-1185">Reference proteome</keyword>
<dbReference type="STRING" id="3076.A0A2P6TMG9"/>
<dbReference type="Proteomes" id="UP000239899">
    <property type="component" value="Unassembled WGS sequence"/>
</dbReference>
<dbReference type="FunFam" id="3.40.50.720:FF:000304">
    <property type="entry name" value="UDP-glucose 4,6-dehydratase"/>
    <property type="match status" value="1"/>
</dbReference>
<comment type="caution">
    <text evidence="6">The sequence shown here is derived from an EMBL/GenBank/DDBJ whole genome shotgun (WGS) entry which is preliminary data.</text>
</comment>
<dbReference type="InterPro" id="IPR036291">
    <property type="entry name" value="NAD(P)-bd_dom_sf"/>
</dbReference>
<evidence type="ECO:0000313" key="6">
    <source>
        <dbReference type="EMBL" id="PRW45538.1"/>
    </source>
</evidence>
<dbReference type="CDD" id="cd05246">
    <property type="entry name" value="dTDP_GD_SDR_e"/>
    <property type="match status" value="1"/>
</dbReference>
<keyword evidence="3" id="KW-0456">Lyase</keyword>
<dbReference type="InterPro" id="IPR016040">
    <property type="entry name" value="NAD(P)-bd_dom"/>
</dbReference>
<dbReference type="GO" id="GO:0009225">
    <property type="term" value="P:nucleotide-sugar metabolic process"/>
    <property type="evidence" value="ECO:0007669"/>
    <property type="project" value="InterPro"/>
</dbReference>
<dbReference type="GO" id="GO:0008460">
    <property type="term" value="F:dTDP-glucose 4,6-dehydratase activity"/>
    <property type="evidence" value="ECO:0007669"/>
    <property type="project" value="InterPro"/>
</dbReference>
<organism evidence="6 7">
    <name type="scientific">Chlorella sorokiniana</name>
    <name type="common">Freshwater green alga</name>
    <dbReference type="NCBI Taxonomy" id="3076"/>
    <lineage>
        <taxon>Eukaryota</taxon>
        <taxon>Viridiplantae</taxon>
        <taxon>Chlorophyta</taxon>
        <taxon>core chlorophytes</taxon>
        <taxon>Trebouxiophyceae</taxon>
        <taxon>Chlorellales</taxon>
        <taxon>Chlorellaceae</taxon>
        <taxon>Chlorella clade</taxon>
        <taxon>Chlorella</taxon>
    </lineage>
</organism>
<comment type="cofactor">
    <cofactor evidence="1">
        <name>NAD(+)</name>
        <dbReference type="ChEBI" id="CHEBI:57540"/>
    </cofactor>
</comment>
<dbReference type="OrthoDB" id="16464at2759"/>
<evidence type="ECO:0000313" key="7">
    <source>
        <dbReference type="Proteomes" id="UP000239899"/>
    </source>
</evidence>
<proteinExistence type="predicted"/>
<evidence type="ECO:0000256" key="3">
    <source>
        <dbReference type="ARBA" id="ARBA00023239"/>
    </source>
</evidence>
<dbReference type="Gene3D" id="3.90.25.10">
    <property type="entry name" value="UDP-galactose 4-epimerase, domain 1"/>
    <property type="match status" value="1"/>
</dbReference>
<dbReference type="EMBL" id="LHPG02000011">
    <property type="protein sequence ID" value="PRW45538.1"/>
    <property type="molecule type" value="Genomic_DNA"/>
</dbReference>
<feature type="compositionally biased region" description="Polar residues" evidence="4">
    <location>
        <begin position="353"/>
        <end position="363"/>
    </location>
</feature>
<dbReference type="SUPFAM" id="SSF51735">
    <property type="entry name" value="NAD(P)-binding Rossmann-fold domains"/>
    <property type="match status" value="1"/>
</dbReference>
<evidence type="ECO:0000256" key="4">
    <source>
        <dbReference type="SAM" id="MobiDB-lite"/>
    </source>
</evidence>
<sequence>MGDDAGAAAEGNYRPGVILVTGGAGFIGSHVVTRLVELHGYRVVVLDKLDPCASLHNLRSVYNSPHFKFIKGDIQTADLLQYILETEGVDTVLHFAAQTHVDNSFGNSLAFTINNTYGTHVLLEACRVYRRVRRFICVSTDEVYGDTSLGAVFGLPESSSLAPTNPYSAAKAGAELMARAYVTSYKMPIIITRSNNVYGPGQFPEKLIPKFTLLASRGERLPVHGDGSATRSHLYVSDVAEAFDIILHKGTTGEVYNIGSQRERTVVEVAADICRLFGLDPEHQIKHVRDRAFQDKRYFICDAKLAALGWQEATDWADGLRSTVDWYLSNGFSDYWDSVAVESALEPHPFSTAPGSQQSLAQSNGTANGTANGNGTAAG</sequence>
<dbReference type="AlphaFoldDB" id="A0A2P6TMG9"/>
<name>A0A2P6TMG9_CHLSO</name>
<feature type="domain" description="NAD(P)-binding" evidence="5">
    <location>
        <begin position="19"/>
        <end position="322"/>
    </location>
</feature>
<dbReference type="PANTHER" id="PTHR43000">
    <property type="entry name" value="DTDP-D-GLUCOSE 4,6-DEHYDRATASE-RELATED"/>
    <property type="match status" value="1"/>
</dbReference>
<reference evidence="6 7" key="1">
    <citation type="journal article" date="2018" name="Plant J.">
        <title>Genome sequences of Chlorella sorokiniana UTEX 1602 and Micractinium conductrix SAG 241.80: implications to maltose excretion by a green alga.</title>
        <authorList>
            <person name="Arriola M.B."/>
            <person name="Velmurugan N."/>
            <person name="Zhang Y."/>
            <person name="Plunkett M.H."/>
            <person name="Hondzo H."/>
            <person name="Barney B.M."/>
        </authorList>
    </citation>
    <scope>NUCLEOTIDE SEQUENCE [LARGE SCALE GENOMIC DNA]</scope>
    <source>
        <strain evidence="7">UTEX 1602</strain>
    </source>
</reference>
<dbReference type="Gene3D" id="3.40.50.720">
    <property type="entry name" value="NAD(P)-binding Rossmann-like Domain"/>
    <property type="match status" value="1"/>
</dbReference>
<dbReference type="Pfam" id="PF16363">
    <property type="entry name" value="GDP_Man_Dehyd"/>
    <property type="match status" value="1"/>
</dbReference>
<keyword evidence="2" id="KW-0520">NAD</keyword>
<evidence type="ECO:0000259" key="5">
    <source>
        <dbReference type="Pfam" id="PF16363"/>
    </source>
</evidence>
<protein>
    <submittedName>
        <fullName evidence="6">GDP-L-fucose synthase 2</fullName>
    </submittedName>
</protein>
<feature type="region of interest" description="Disordered" evidence="4">
    <location>
        <begin position="347"/>
        <end position="379"/>
    </location>
</feature>
<gene>
    <name evidence="6" type="ORF">C2E21_5931</name>
</gene>
<feature type="compositionally biased region" description="Low complexity" evidence="4">
    <location>
        <begin position="364"/>
        <end position="379"/>
    </location>
</feature>
<evidence type="ECO:0000256" key="1">
    <source>
        <dbReference type="ARBA" id="ARBA00001911"/>
    </source>
</evidence>